<gene>
    <name evidence="1" type="primary">psbD</name>
</gene>
<accession>A0A3G2SD62</accession>
<dbReference type="AlphaFoldDB" id="A0A3G2SD62"/>
<dbReference type="EMBL" id="MG797569">
    <property type="protein sequence ID" value="AYO45676.1"/>
    <property type="molecule type" value="Genomic_DNA"/>
</dbReference>
<geneLocation type="chloroplast" evidence="1"/>
<reference evidence="1" key="1">
    <citation type="journal article" date="2018" name="Mitochondrial DNA Part B Resour">
        <title>Characterization of the complete chloroplast genome of Caulerpa cupressoides (Bryopsidales, Chlorophyta).</title>
        <authorList>
            <person name="Yan H."/>
            <person name="Yuan Y."/>
            <person name="Qiu Q."/>
            <person name="Gao D."/>
        </authorList>
    </citation>
    <scope>NUCLEOTIDE SEQUENCE</scope>
</reference>
<protein>
    <submittedName>
        <fullName evidence="1">Photosystem II reaction center protein D2</fullName>
    </submittedName>
</protein>
<keyword evidence="1" id="KW-0150">Chloroplast</keyword>
<sequence>MEMIHVGFCDQPKIEILNIFLDGVEFKLCTHSICLVLLVFLEDLYSLLCIIRTVLIRGNSN</sequence>
<evidence type="ECO:0000313" key="1">
    <source>
        <dbReference type="EMBL" id="AYO45676.1"/>
    </source>
</evidence>
<keyword evidence="1" id="KW-0934">Plastid</keyword>
<name>A0A3G2SD62_9CHLO</name>
<proteinExistence type="predicted"/>
<organism evidence="1">
    <name type="scientific">Caulerpa cupressoides</name>
    <dbReference type="NCBI Taxonomy" id="148945"/>
    <lineage>
        <taxon>Eukaryota</taxon>
        <taxon>Viridiplantae</taxon>
        <taxon>Chlorophyta</taxon>
        <taxon>core chlorophytes</taxon>
        <taxon>Ulvophyceae</taxon>
        <taxon>TCBD clade</taxon>
        <taxon>Bryopsidales</taxon>
        <taxon>Halimedineae</taxon>
        <taxon>Caulerpaceae</taxon>
        <taxon>Caulerpa</taxon>
    </lineage>
</organism>